<accession>A0A1X7UFV9</accession>
<sequence length="30" mass="3558">HRHKQSTSFQRAGTPELERDPVLYFVEESL</sequence>
<dbReference type="AlphaFoldDB" id="A0A1X7UFV9"/>
<dbReference type="EnsemblMetazoa" id="Aqu2.1.26366_001">
    <property type="protein sequence ID" value="Aqu2.1.26366_001"/>
    <property type="gene ID" value="Aqu2.1.26366"/>
</dbReference>
<protein>
    <submittedName>
        <fullName evidence="1">Uncharacterized protein</fullName>
    </submittedName>
</protein>
<proteinExistence type="predicted"/>
<evidence type="ECO:0000313" key="1">
    <source>
        <dbReference type="EnsemblMetazoa" id="Aqu2.1.26366_001"/>
    </source>
</evidence>
<reference evidence="1" key="1">
    <citation type="submission" date="2017-05" db="UniProtKB">
        <authorList>
            <consortium name="EnsemblMetazoa"/>
        </authorList>
    </citation>
    <scope>IDENTIFICATION</scope>
</reference>
<dbReference type="InParanoid" id="A0A1X7UFV9"/>
<organism evidence="1">
    <name type="scientific">Amphimedon queenslandica</name>
    <name type="common">Sponge</name>
    <dbReference type="NCBI Taxonomy" id="400682"/>
    <lineage>
        <taxon>Eukaryota</taxon>
        <taxon>Metazoa</taxon>
        <taxon>Porifera</taxon>
        <taxon>Demospongiae</taxon>
        <taxon>Heteroscleromorpha</taxon>
        <taxon>Haplosclerida</taxon>
        <taxon>Niphatidae</taxon>
        <taxon>Amphimedon</taxon>
    </lineage>
</organism>
<name>A0A1X7UFV9_AMPQE</name>